<dbReference type="Proteomes" id="UP001168821">
    <property type="component" value="Unassembled WGS sequence"/>
</dbReference>
<reference evidence="5" key="1">
    <citation type="journal article" date="2023" name="G3 (Bethesda)">
        <title>Whole genome assemblies of Zophobas morio and Tenebrio molitor.</title>
        <authorList>
            <person name="Kaur S."/>
            <person name="Stinson S.A."/>
            <person name="diCenzo G.C."/>
        </authorList>
    </citation>
    <scope>NUCLEOTIDE SEQUENCE</scope>
    <source>
        <strain evidence="5">QUZm001</strain>
    </source>
</reference>
<gene>
    <name evidence="5" type="ORF">Zmor_011076</name>
</gene>
<feature type="compositionally biased region" description="Polar residues" evidence="2">
    <location>
        <begin position="21"/>
        <end position="33"/>
    </location>
</feature>
<feature type="compositionally biased region" description="Polar residues" evidence="2">
    <location>
        <begin position="41"/>
        <end position="50"/>
    </location>
</feature>
<dbReference type="PANTHER" id="PTHR48257:SF1">
    <property type="match status" value="1"/>
</dbReference>
<dbReference type="EMBL" id="JALNTZ010000003">
    <property type="protein sequence ID" value="KAJ3659386.1"/>
    <property type="molecule type" value="Genomic_DNA"/>
</dbReference>
<protein>
    <recommendedName>
        <fullName evidence="7">THAP domain-containing protein 9</fullName>
    </recommendedName>
</protein>
<feature type="coiled-coil region" evidence="1">
    <location>
        <begin position="70"/>
        <end position="111"/>
    </location>
</feature>
<evidence type="ECO:0000313" key="6">
    <source>
        <dbReference type="Proteomes" id="UP001168821"/>
    </source>
</evidence>
<keyword evidence="6" id="KW-1185">Reference proteome</keyword>
<feature type="domain" description="Transposable element P transposase-like RNase H" evidence="3">
    <location>
        <begin position="204"/>
        <end position="321"/>
    </location>
</feature>
<feature type="region of interest" description="Disordered" evidence="2">
    <location>
        <begin position="21"/>
        <end position="50"/>
    </location>
</feature>
<evidence type="ECO:0000259" key="4">
    <source>
        <dbReference type="Pfam" id="PF21788"/>
    </source>
</evidence>
<dbReference type="AlphaFoldDB" id="A0AA38IQG3"/>
<dbReference type="InterPro" id="IPR048366">
    <property type="entry name" value="TNP-like_GBD"/>
</dbReference>
<dbReference type="InterPro" id="IPR048365">
    <property type="entry name" value="TNP-like_RNaseH_N"/>
</dbReference>
<evidence type="ECO:0000313" key="5">
    <source>
        <dbReference type="EMBL" id="KAJ3659386.1"/>
    </source>
</evidence>
<feature type="domain" description="Transposable element P transposase-like GTP-binding insertion" evidence="4">
    <location>
        <begin position="346"/>
        <end position="455"/>
    </location>
</feature>
<dbReference type="Pfam" id="PF21787">
    <property type="entry name" value="TNP-like_RNaseH_N"/>
    <property type="match status" value="1"/>
</dbReference>
<evidence type="ECO:0000256" key="1">
    <source>
        <dbReference type="SAM" id="Coils"/>
    </source>
</evidence>
<evidence type="ECO:0000256" key="2">
    <source>
        <dbReference type="SAM" id="MobiDB-lite"/>
    </source>
</evidence>
<evidence type="ECO:0000259" key="3">
    <source>
        <dbReference type="Pfam" id="PF21787"/>
    </source>
</evidence>
<dbReference type="PANTHER" id="PTHR48257">
    <property type="match status" value="1"/>
</dbReference>
<sequence>MYIKIYVPHIIYKSLSSFQNPTDPDISSTQPTNPFLEDTHPTSVSSFQNANKETNVSTCDDLSAKDKQELKDLRYHNKVLKQQLSRMKRKNSECLSKMRELEEKVKNLDALKITKIIEDANNADEKSIFLLDLIKNHYKKIPRWSEMSLRLCTVWRFCSPKGYRFCHNNLLKLPSKSTISRFLADFHGQNKLIQERLCAEIGQLKKPVERICSLIMDDMSIKEKVHYCRAEDRIYGLETTSSTRVGTKPKVANKMLCFVVQGLSTRYTIPAGYFFHSSLTTQELYLLTKNILQLLTNCGYIVIRFVTDNISTNVALFKKFGNGSLKNSINHPILEHIPLFLSFDFCHALKNARNLFLDHDMYSSQGKISSCYLKLLYDLQKGMPVKPVRYLTKKHLFPSNFEKMNVLRAIQVFSPTVTSSLKFLKAAGDDRFVDADASIFYMENMYHFFQVHNVSSRDHYLRSLDSSIAPYVHISDERLDWLNVTFPKYIDDIQKTSVDVGFKGLTKETAHALQFTAKSTYLCVNFLLSQVGFYYVVTRSFSSDAVEAMFSHVRLKGGSNDATDARAADYALRQILRCGIVKASHSSNTAENVNYISPANILNLQENRESFTKHTEQLIFPIEVRRNIHNLKKCIIPDNNIFSASVAFLAGYIIKKLEDLFHCDECLTPLLCTSIPGPLLQLIAIQNRGGLVYPKDIFVGIIQLIAESIQQTLPFLQHDNPGKYILEELYPHLVQNPIFVCANHRDSVCKYIIKTTVKPVLSNLCLETTDSVKRFALNFKPKSRKVLKL</sequence>
<keyword evidence="1" id="KW-0175">Coiled coil</keyword>
<accession>A0AA38IQG3</accession>
<proteinExistence type="predicted"/>
<organism evidence="5 6">
    <name type="scientific">Zophobas morio</name>
    <dbReference type="NCBI Taxonomy" id="2755281"/>
    <lineage>
        <taxon>Eukaryota</taxon>
        <taxon>Metazoa</taxon>
        <taxon>Ecdysozoa</taxon>
        <taxon>Arthropoda</taxon>
        <taxon>Hexapoda</taxon>
        <taxon>Insecta</taxon>
        <taxon>Pterygota</taxon>
        <taxon>Neoptera</taxon>
        <taxon>Endopterygota</taxon>
        <taxon>Coleoptera</taxon>
        <taxon>Polyphaga</taxon>
        <taxon>Cucujiformia</taxon>
        <taxon>Tenebrionidae</taxon>
        <taxon>Zophobas</taxon>
    </lineage>
</organism>
<dbReference type="Pfam" id="PF21788">
    <property type="entry name" value="TNP-like_GBD"/>
    <property type="match status" value="1"/>
</dbReference>
<evidence type="ECO:0008006" key="7">
    <source>
        <dbReference type="Google" id="ProtNLM"/>
    </source>
</evidence>
<comment type="caution">
    <text evidence="5">The sequence shown here is derived from an EMBL/GenBank/DDBJ whole genome shotgun (WGS) entry which is preliminary data.</text>
</comment>
<name>A0AA38IQG3_9CUCU</name>